<evidence type="ECO:0000313" key="3">
    <source>
        <dbReference type="Proteomes" id="UP000186795"/>
    </source>
</evidence>
<dbReference type="Gene3D" id="2.30.30.340">
    <property type="entry name" value="Hypothetical protein YfhH like domains"/>
    <property type="match status" value="1"/>
</dbReference>
<dbReference type="InterPro" id="IPR014938">
    <property type="entry name" value="YfhH-like"/>
</dbReference>
<protein>
    <submittedName>
        <fullName evidence="2">Uncharacterized protein</fullName>
    </submittedName>
</protein>
<dbReference type="SUPFAM" id="SSF101697">
    <property type="entry name" value="Hypothetical protein YfhH"/>
    <property type="match status" value="1"/>
</dbReference>
<evidence type="ECO:0000313" key="2">
    <source>
        <dbReference type="EMBL" id="SIT09155.1"/>
    </source>
</evidence>
<dbReference type="RefSeq" id="WP_009710189.1">
    <property type="nucleotide sequence ID" value="NZ_CP048103.1"/>
</dbReference>
<dbReference type="AlphaFoldDB" id="A0A1N7PEU0"/>
<gene>
    <name evidence="2" type="ORF">SAMN05421790_11258</name>
</gene>
<dbReference type="Pfam" id="PF08838">
    <property type="entry name" value="DUF1811"/>
    <property type="match status" value="1"/>
</dbReference>
<dbReference type="EMBL" id="FTOD01000012">
    <property type="protein sequence ID" value="SIT09155.1"/>
    <property type="molecule type" value="Genomic_DNA"/>
</dbReference>
<dbReference type="OrthoDB" id="2353288at2"/>
<dbReference type="Proteomes" id="UP000186795">
    <property type="component" value="Unassembled WGS sequence"/>
</dbReference>
<proteinExistence type="predicted"/>
<dbReference type="Gene3D" id="1.10.287.880">
    <property type="entry name" value="Hypothetical protein YfhH domain"/>
    <property type="match status" value="1"/>
</dbReference>
<evidence type="ECO:0000256" key="1">
    <source>
        <dbReference type="SAM" id="Coils"/>
    </source>
</evidence>
<sequence>MIQYSNMSREELEEEIRRLEMEESRARRSAMPGEEAVIRQKINFAKSYLTDPDTIRPGDRFAVEGDSRLFEVEYLRGVMAWGRWQDEQVLSALPIGILIPAPPHD</sequence>
<reference evidence="3" key="1">
    <citation type="submission" date="2017-01" db="EMBL/GenBank/DDBJ databases">
        <authorList>
            <person name="Varghese N."/>
            <person name="Submissions S."/>
        </authorList>
    </citation>
    <scope>NUCLEOTIDE SEQUENCE [LARGE SCALE GENOMIC DNA]</scope>
    <source>
        <strain evidence="3">DSM 45196</strain>
    </source>
</reference>
<feature type="coiled-coil region" evidence="1">
    <location>
        <begin position="2"/>
        <end position="29"/>
    </location>
</feature>
<name>A0A1N7PEU0_9BACL</name>
<keyword evidence="1" id="KW-0175">Coiled coil</keyword>
<keyword evidence="3" id="KW-1185">Reference proteome</keyword>
<organism evidence="2 3">
    <name type="scientific">Kroppenstedtia eburnea</name>
    <dbReference type="NCBI Taxonomy" id="714067"/>
    <lineage>
        <taxon>Bacteria</taxon>
        <taxon>Bacillati</taxon>
        <taxon>Bacillota</taxon>
        <taxon>Bacilli</taxon>
        <taxon>Bacillales</taxon>
        <taxon>Thermoactinomycetaceae</taxon>
        <taxon>Kroppenstedtia</taxon>
    </lineage>
</organism>
<accession>A0A1N7PEU0</accession>
<dbReference type="InterPro" id="IPR036289">
    <property type="entry name" value="YfhH"/>
</dbReference>